<dbReference type="InterPro" id="IPR001958">
    <property type="entry name" value="Tet-R_TetA/multi-R_MdtG-like"/>
</dbReference>
<feature type="transmembrane region" description="Helical" evidence="10">
    <location>
        <begin position="326"/>
        <end position="343"/>
    </location>
</feature>
<comment type="subcellular location">
    <subcellularLocation>
        <location evidence="1">Cell membrane</location>
        <topology evidence="1">Multi-pass membrane protein</topology>
    </subcellularLocation>
</comment>
<accession>A0A1H8DQT9</accession>
<dbReference type="GO" id="GO:0022857">
    <property type="term" value="F:transmembrane transporter activity"/>
    <property type="evidence" value="ECO:0007669"/>
    <property type="project" value="InterPro"/>
</dbReference>
<name>A0A1H8DQT9_9ACTN</name>
<dbReference type="PROSITE" id="PS00216">
    <property type="entry name" value="SUGAR_TRANSPORT_1"/>
    <property type="match status" value="1"/>
</dbReference>
<evidence type="ECO:0000256" key="7">
    <source>
        <dbReference type="ARBA" id="ARBA00023136"/>
    </source>
</evidence>
<dbReference type="GO" id="GO:0046677">
    <property type="term" value="P:response to antibiotic"/>
    <property type="evidence" value="ECO:0007669"/>
    <property type="project" value="UniProtKB-KW"/>
</dbReference>
<dbReference type="RefSeq" id="WP_079138285.1">
    <property type="nucleotide sequence ID" value="NZ_FODD01000001.1"/>
</dbReference>
<dbReference type="InterPro" id="IPR036259">
    <property type="entry name" value="MFS_trans_sf"/>
</dbReference>
<feature type="transmembrane region" description="Helical" evidence="10">
    <location>
        <begin position="291"/>
        <end position="314"/>
    </location>
</feature>
<feature type="transmembrane region" description="Helical" evidence="10">
    <location>
        <begin position="73"/>
        <end position="90"/>
    </location>
</feature>
<evidence type="ECO:0000256" key="5">
    <source>
        <dbReference type="ARBA" id="ARBA00022692"/>
    </source>
</evidence>
<dbReference type="PANTHER" id="PTHR42718">
    <property type="entry name" value="MAJOR FACILITATOR SUPERFAMILY MULTIDRUG TRANSPORTER MFSC"/>
    <property type="match status" value="1"/>
</dbReference>
<evidence type="ECO:0000259" key="11">
    <source>
        <dbReference type="PROSITE" id="PS50850"/>
    </source>
</evidence>
<keyword evidence="3" id="KW-0813">Transport</keyword>
<feature type="transmembrane region" description="Helical" evidence="10">
    <location>
        <begin position="33"/>
        <end position="53"/>
    </location>
</feature>
<dbReference type="InterPro" id="IPR011701">
    <property type="entry name" value="MFS"/>
</dbReference>
<evidence type="ECO:0000256" key="3">
    <source>
        <dbReference type="ARBA" id="ARBA00022448"/>
    </source>
</evidence>
<protein>
    <submittedName>
        <fullName evidence="12">Drug resistance transporter, EmrB/QacA subfamily</fullName>
    </submittedName>
</protein>
<evidence type="ECO:0000313" key="12">
    <source>
        <dbReference type="EMBL" id="SEN09194.1"/>
    </source>
</evidence>
<dbReference type="Gene3D" id="1.20.1720.10">
    <property type="entry name" value="Multidrug resistance protein D"/>
    <property type="match status" value="1"/>
</dbReference>
<evidence type="ECO:0000256" key="8">
    <source>
        <dbReference type="ARBA" id="ARBA00023251"/>
    </source>
</evidence>
<comment type="similarity">
    <text evidence="2">Belongs to the major facilitator superfamily. TCR/Tet family.</text>
</comment>
<reference evidence="12 13" key="1">
    <citation type="submission" date="2016-10" db="EMBL/GenBank/DDBJ databases">
        <authorList>
            <person name="de Groot N.N."/>
        </authorList>
    </citation>
    <scope>NUCLEOTIDE SEQUENCE [LARGE SCALE GENOMIC DNA]</scope>
    <source>
        <strain evidence="12 13">CGMCC 4.2026</strain>
    </source>
</reference>
<evidence type="ECO:0000313" key="13">
    <source>
        <dbReference type="Proteomes" id="UP000181951"/>
    </source>
</evidence>
<feature type="transmembrane region" description="Helical" evidence="10">
    <location>
        <begin position="384"/>
        <end position="407"/>
    </location>
</feature>
<dbReference type="OrthoDB" id="4080117at2"/>
<feature type="transmembrane region" description="Helical" evidence="10">
    <location>
        <begin position="355"/>
        <end position="372"/>
    </location>
</feature>
<evidence type="ECO:0000256" key="10">
    <source>
        <dbReference type="SAM" id="Phobius"/>
    </source>
</evidence>
<dbReference type="Pfam" id="PF07690">
    <property type="entry name" value="MFS_1"/>
    <property type="match status" value="1"/>
</dbReference>
<keyword evidence="13" id="KW-1185">Reference proteome</keyword>
<feature type="transmembrane region" description="Helical" evidence="10">
    <location>
        <begin position="428"/>
        <end position="450"/>
    </location>
</feature>
<keyword evidence="5 10" id="KW-0812">Transmembrane</keyword>
<dbReference type="NCBIfam" id="TIGR00711">
    <property type="entry name" value="efflux_EmrB"/>
    <property type="match status" value="1"/>
</dbReference>
<feature type="domain" description="Major facilitator superfamily (MFS) profile" evidence="11">
    <location>
        <begin position="35"/>
        <end position="493"/>
    </location>
</feature>
<feature type="transmembrane region" description="Helical" evidence="10">
    <location>
        <begin position="253"/>
        <end position="270"/>
    </location>
</feature>
<keyword evidence="8" id="KW-0046">Antibiotic resistance</keyword>
<dbReference type="InterPro" id="IPR004638">
    <property type="entry name" value="EmrB-like"/>
</dbReference>
<evidence type="ECO:0000256" key="4">
    <source>
        <dbReference type="ARBA" id="ARBA00022475"/>
    </source>
</evidence>
<dbReference type="PANTHER" id="PTHR42718:SF46">
    <property type="entry name" value="BLR6921 PROTEIN"/>
    <property type="match status" value="1"/>
</dbReference>
<dbReference type="InterPro" id="IPR005829">
    <property type="entry name" value="Sugar_transporter_CS"/>
</dbReference>
<dbReference type="EMBL" id="FODD01000001">
    <property type="protein sequence ID" value="SEN09194.1"/>
    <property type="molecule type" value="Genomic_DNA"/>
</dbReference>
<feature type="transmembrane region" description="Helical" evidence="10">
    <location>
        <begin position="222"/>
        <end position="241"/>
    </location>
</feature>
<dbReference type="Proteomes" id="UP000181951">
    <property type="component" value="Unassembled WGS sequence"/>
</dbReference>
<proteinExistence type="inferred from homology"/>
<feature type="region of interest" description="Disordered" evidence="9">
    <location>
        <begin position="1"/>
        <end position="25"/>
    </location>
</feature>
<dbReference type="CDD" id="cd17321">
    <property type="entry name" value="MFS_MMR_MDR_like"/>
    <property type="match status" value="1"/>
</dbReference>
<keyword evidence="4" id="KW-1003">Cell membrane</keyword>
<evidence type="ECO:0000256" key="1">
    <source>
        <dbReference type="ARBA" id="ARBA00004651"/>
    </source>
</evidence>
<sequence length="509" mass="52989">MVRSTQDTSTTAHTGRGAGKAAGKDADGSHLRWWVLVVVGIAQLMVVLDATIVNIALPSAQKDLGFSDGNRQWIITAYALAFGSLLLFGGRLADLVGRKKTFLTGLVGFAVASAIGGAAPSFEVLVTARAAQGAFGAILAPAALSLLTTTFTVPRERAKAFGIYGAIAGAGAAVGLLLGGILTEYLDWRWCLYVNLIFAALAFIGGARLLRSGVPGDRPSLDVPGTLMVTSGLFCIVYGFSNAQRHPWSAPTTWAFLLAGVVLLLGFVLWQQRAKHPLLPMRVVGDRDRGASFLAMFLSGAGMFGVFLFLTYYMQRTLLYSPIKTGLAFLPLVAVLVVASVVAQNSLLPRVGAKPIVPLGMLFAGGAMAWFTGLDANSTYAAHILPPLMLLGLGLGLVFATSMNLATSGVRPNDAGVASAMVNTSQQVGGSVGTSLLNSLATTAVTSYLVGKRPTPAVVGQAQLHSYTVAYWWSAAFFAAGALITFLLFRPGPPKAMQGDGGGAPPPAV</sequence>
<dbReference type="SUPFAM" id="SSF103473">
    <property type="entry name" value="MFS general substrate transporter"/>
    <property type="match status" value="1"/>
</dbReference>
<dbReference type="InterPro" id="IPR020846">
    <property type="entry name" value="MFS_dom"/>
</dbReference>
<feature type="transmembrane region" description="Helical" evidence="10">
    <location>
        <begin position="161"/>
        <end position="186"/>
    </location>
</feature>
<feature type="transmembrane region" description="Helical" evidence="10">
    <location>
        <begin position="102"/>
        <end position="122"/>
    </location>
</feature>
<dbReference type="STRING" id="310780.SAMN05216267_1001225"/>
<dbReference type="PROSITE" id="PS50850">
    <property type="entry name" value="MFS"/>
    <property type="match status" value="1"/>
</dbReference>
<organism evidence="12 13">
    <name type="scientific">Actinacidiphila rubida</name>
    <dbReference type="NCBI Taxonomy" id="310780"/>
    <lineage>
        <taxon>Bacteria</taxon>
        <taxon>Bacillati</taxon>
        <taxon>Actinomycetota</taxon>
        <taxon>Actinomycetes</taxon>
        <taxon>Kitasatosporales</taxon>
        <taxon>Streptomycetaceae</taxon>
        <taxon>Actinacidiphila</taxon>
    </lineage>
</organism>
<feature type="transmembrane region" description="Helical" evidence="10">
    <location>
        <begin position="470"/>
        <end position="489"/>
    </location>
</feature>
<dbReference type="Gene3D" id="1.20.1250.20">
    <property type="entry name" value="MFS general substrate transporter like domains"/>
    <property type="match status" value="1"/>
</dbReference>
<dbReference type="PRINTS" id="PR01035">
    <property type="entry name" value="TCRTETA"/>
</dbReference>
<evidence type="ECO:0000256" key="9">
    <source>
        <dbReference type="SAM" id="MobiDB-lite"/>
    </source>
</evidence>
<evidence type="ECO:0000256" key="6">
    <source>
        <dbReference type="ARBA" id="ARBA00022989"/>
    </source>
</evidence>
<keyword evidence="7 10" id="KW-0472">Membrane</keyword>
<feature type="compositionally biased region" description="Polar residues" evidence="9">
    <location>
        <begin position="1"/>
        <end position="13"/>
    </location>
</feature>
<gene>
    <name evidence="12" type="ORF">SAMN05216267_1001225</name>
</gene>
<dbReference type="AlphaFoldDB" id="A0A1H8DQT9"/>
<feature type="transmembrane region" description="Helical" evidence="10">
    <location>
        <begin position="192"/>
        <end position="210"/>
    </location>
</feature>
<feature type="transmembrane region" description="Helical" evidence="10">
    <location>
        <begin position="134"/>
        <end position="154"/>
    </location>
</feature>
<keyword evidence="6 10" id="KW-1133">Transmembrane helix</keyword>
<evidence type="ECO:0000256" key="2">
    <source>
        <dbReference type="ARBA" id="ARBA00007520"/>
    </source>
</evidence>
<dbReference type="GO" id="GO:0005886">
    <property type="term" value="C:plasma membrane"/>
    <property type="evidence" value="ECO:0007669"/>
    <property type="project" value="UniProtKB-SubCell"/>
</dbReference>